<reference evidence="3 4" key="1">
    <citation type="journal article" date="2019" name="Sci. Rep.">
        <title>Nanopore sequencing improves the draft genome of the human pathogenic amoeba Naegleria fowleri.</title>
        <authorList>
            <person name="Liechti N."/>
            <person name="Schurch N."/>
            <person name="Bruggmann R."/>
            <person name="Wittwer M."/>
        </authorList>
    </citation>
    <scope>NUCLEOTIDE SEQUENCE [LARGE SCALE GENOMIC DNA]</scope>
    <source>
        <strain evidence="3 4">ATCC 30894</strain>
    </source>
</reference>
<feature type="coiled-coil region" evidence="1">
    <location>
        <begin position="298"/>
        <end position="362"/>
    </location>
</feature>
<feature type="compositionally biased region" description="Polar residues" evidence="2">
    <location>
        <begin position="96"/>
        <end position="120"/>
    </location>
</feature>
<keyword evidence="1" id="KW-0175">Coiled coil</keyword>
<dbReference type="VEuPathDB" id="AmoebaDB:NF0124700"/>
<dbReference type="PANTHER" id="PTHR47372:SF11">
    <property type="entry name" value="RE19971P"/>
    <property type="match status" value="1"/>
</dbReference>
<dbReference type="Gene3D" id="6.10.140.1430">
    <property type="match status" value="2"/>
</dbReference>
<evidence type="ECO:0000256" key="1">
    <source>
        <dbReference type="SAM" id="Coils"/>
    </source>
</evidence>
<evidence type="ECO:0000313" key="3">
    <source>
        <dbReference type="EMBL" id="KAF0977631.1"/>
    </source>
</evidence>
<keyword evidence="4" id="KW-1185">Reference proteome</keyword>
<feature type="region of interest" description="Disordered" evidence="2">
    <location>
        <begin position="176"/>
        <end position="250"/>
    </location>
</feature>
<feature type="region of interest" description="Disordered" evidence="2">
    <location>
        <begin position="52"/>
        <end position="120"/>
    </location>
</feature>
<dbReference type="VEuPathDB" id="AmoebaDB:NfTy_070080"/>
<organism evidence="3 4">
    <name type="scientific">Naegleria fowleri</name>
    <name type="common">Brain eating amoeba</name>
    <dbReference type="NCBI Taxonomy" id="5763"/>
    <lineage>
        <taxon>Eukaryota</taxon>
        <taxon>Discoba</taxon>
        <taxon>Heterolobosea</taxon>
        <taxon>Tetramitia</taxon>
        <taxon>Eutetramitia</taxon>
        <taxon>Vahlkampfiidae</taxon>
        <taxon>Naegleria</taxon>
    </lineage>
</organism>
<dbReference type="Proteomes" id="UP000444721">
    <property type="component" value="Unassembled WGS sequence"/>
</dbReference>
<evidence type="ECO:0000313" key="4">
    <source>
        <dbReference type="Proteomes" id="UP000444721"/>
    </source>
</evidence>
<dbReference type="VEuPathDB" id="AmoebaDB:FDP41_003623"/>
<accession>A0A6A5BTE0</accession>
<dbReference type="RefSeq" id="XP_044562344.1">
    <property type="nucleotide sequence ID" value="XM_044706948.1"/>
</dbReference>
<gene>
    <name evidence="3" type="ORF">FDP41_003623</name>
</gene>
<dbReference type="GeneID" id="68110841"/>
<evidence type="ECO:0000256" key="2">
    <source>
        <dbReference type="SAM" id="MobiDB-lite"/>
    </source>
</evidence>
<comment type="caution">
    <text evidence="3">The sequence shown here is derived from an EMBL/GenBank/DDBJ whole genome shotgun (WGS) entry which is preliminary data.</text>
</comment>
<sequence length="383" mass="42523">MKRTTTRLVQQWCHSRNSTACFHPNNRAAAMMFSSNAMNQVIGDLYDKGNKNVNTSSTTSGSSSQQKDQQFNPSKIDLSSPDKSATAIRKDKETESSFFDTSNPIPNVNTTEKMANKNPMGSYSPGSYVAGSSTADIPSPNVGKSIDKDPSGFYGFDNEIKGQDLYTTKEATDKALGIDKDNQQGWKGSSNKDQWSETKDQAKSQWKDTKEQVKDQWSDTKEKVKDQWNDTKEQVKKNVSTSSDNWTSGYDDTTFAAGSTPSTGESLFNKAKDVKDQVKDAAYDVKETIKDKASNLFSQDIKNEASEAKENLKDKAGNLFESGKDKYYEAKGYSEAYLDEAQEKVKDKAESVKDTVKNIKDKVVNKVSEWKDNIVGGNQPSQQ</sequence>
<dbReference type="EMBL" id="VFQX01000034">
    <property type="protein sequence ID" value="KAF0977631.1"/>
    <property type="molecule type" value="Genomic_DNA"/>
</dbReference>
<feature type="compositionally biased region" description="Polar residues" evidence="2">
    <location>
        <begin position="237"/>
        <end position="250"/>
    </location>
</feature>
<feature type="compositionally biased region" description="Basic and acidic residues" evidence="2">
    <location>
        <begin position="194"/>
        <end position="236"/>
    </location>
</feature>
<name>A0A6A5BTE0_NAEFO</name>
<proteinExistence type="predicted"/>
<dbReference type="OrthoDB" id="10419966at2759"/>
<dbReference type="PANTHER" id="PTHR47372">
    <property type="entry name" value="DAUER UP-REGULATED-RELATED"/>
    <property type="match status" value="1"/>
</dbReference>
<dbReference type="AlphaFoldDB" id="A0A6A5BTE0"/>
<feature type="compositionally biased region" description="Polar residues" evidence="2">
    <location>
        <begin position="183"/>
        <end position="193"/>
    </location>
</feature>
<protein>
    <submittedName>
        <fullName evidence="3">Uncharacterized protein</fullName>
    </submittedName>
</protein>
<feature type="compositionally biased region" description="Low complexity" evidence="2">
    <location>
        <begin position="55"/>
        <end position="64"/>
    </location>
</feature>